<evidence type="ECO:0000256" key="3">
    <source>
        <dbReference type="ARBA" id="ARBA00023295"/>
    </source>
</evidence>
<evidence type="ECO:0000313" key="6">
    <source>
        <dbReference type="EMBL" id="GIH78932.1"/>
    </source>
</evidence>
<dbReference type="AlphaFoldDB" id="A0A8J3W7L6"/>
<keyword evidence="3 4" id="KW-0326">Glycosidase</keyword>
<feature type="domain" description="GH26" evidence="5">
    <location>
        <begin position="51"/>
        <end position="347"/>
    </location>
</feature>
<dbReference type="SUPFAM" id="SSF50370">
    <property type="entry name" value="Ricin B-like lectins"/>
    <property type="match status" value="1"/>
</dbReference>
<dbReference type="Gene3D" id="2.80.10.50">
    <property type="match status" value="1"/>
</dbReference>
<comment type="similarity">
    <text evidence="1 4">Belongs to the glycosyl hydrolase 26 family.</text>
</comment>
<dbReference type="GO" id="GO:0006080">
    <property type="term" value="P:substituted mannan metabolic process"/>
    <property type="evidence" value="ECO:0007669"/>
    <property type="project" value="InterPro"/>
</dbReference>
<dbReference type="InterPro" id="IPR017853">
    <property type="entry name" value="GH"/>
</dbReference>
<dbReference type="PRINTS" id="PR00739">
    <property type="entry name" value="GLHYDRLASE26"/>
</dbReference>
<dbReference type="SUPFAM" id="SSF51445">
    <property type="entry name" value="(Trans)glycosidases"/>
    <property type="match status" value="1"/>
</dbReference>
<evidence type="ECO:0000256" key="4">
    <source>
        <dbReference type="PROSITE-ProRule" id="PRU01100"/>
    </source>
</evidence>
<dbReference type="PROSITE" id="PS50231">
    <property type="entry name" value="RICIN_B_LECTIN"/>
    <property type="match status" value="1"/>
</dbReference>
<dbReference type="Proteomes" id="UP000616724">
    <property type="component" value="Unassembled WGS sequence"/>
</dbReference>
<feature type="active site" description="Proton donor" evidence="4">
    <location>
        <position position="203"/>
    </location>
</feature>
<gene>
    <name evidence="6" type="ORF">Plo01_53610</name>
</gene>
<organism evidence="6 7">
    <name type="scientific">Planobispora longispora</name>
    <dbReference type="NCBI Taxonomy" id="28887"/>
    <lineage>
        <taxon>Bacteria</taxon>
        <taxon>Bacillati</taxon>
        <taxon>Actinomycetota</taxon>
        <taxon>Actinomycetes</taxon>
        <taxon>Streptosporangiales</taxon>
        <taxon>Streptosporangiaceae</taxon>
        <taxon>Planobispora</taxon>
    </lineage>
</organism>
<accession>A0A8J3W7L6</accession>
<dbReference type="InterPro" id="IPR035992">
    <property type="entry name" value="Ricin_B-like_lectins"/>
</dbReference>
<keyword evidence="2 4" id="KW-0378">Hydrolase</keyword>
<dbReference type="PANTHER" id="PTHR40079:SF4">
    <property type="entry name" value="GH26 DOMAIN-CONTAINING PROTEIN-RELATED"/>
    <property type="match status" value="1"/>
</dbReference>
<dbReference type="RefSeq" id="WP_203893410.1">
    <property type="nucleotide sequence ID" value="NZ_BOOH01000044.1"/>
</dbReference>
<evidence type="ECO:0000256" key="1">
    <source>
        <dbReference type="ARBA" id="ARBA00007754"/>
    </source>
</evidence>
<dbReference type="Pfam" id="PF00652">
    <property type="entry name" value="Ricin_B_lectin"/>
    <property type="match status" value="1"/>
</dbReference>
<dbReference type="Pfam" id="PF02156">
    <property type="entry name" value="Glyco_hydro_26"/>
    <property type="match status" value="1"/>
</dbReference>
<dbReference type="GO" id="GO:0016985">
    <property type="term" value="F:mannan endo-1,4-beta-mannosidase activity"/>
    <property type="evidence" value="ECO:0007669"/>
    <property type="project" value="InterPro"/>
</dbReference>
<feature type="active site" description="Nucleophile" evidence="4">
    <location>
        <position position="297"/>
    </location>
</feature>
<dbReference type="InterPro" id="IPR000805">
    <property type="entry name" value="Glyco_hydro_26"/>
</dbReference>
<dbReference type="InterPro" id="IPR022790">
    <property type="entry name" value="GH26_dom"/>
</dbReference>
<dbReference type="SMART" id="SM00458">
    <property type="entry name" value="RICIN"/>
    <property type="match status" value="1"/>
</dbReference>
<dbReference type="Gene3D" id="3.20.20.80">
    <property type="entry name" value="Glycosidases"/>
    <property type="match status" value="1"/>
</dbReference>
<evidence type="ECO:0000313" key="7">
    <source>
        <dbReference type="Proteomes" id="UP000616724"/>
    </source>
</evidence>
<dbReference type="PANTHER" id="PTHR40079">
    <property type="entry name" value="MANNAN ENDO-1,4-BETA-MANNOSIDASE E-RELATED"/>
    <property type="match status" value="1"/>
</dbReference>
<evidence type="ECO:0000256" key="2">
    <source>
        <dbReference type="ARBA" id="ARBA00022801"/>
    </source>
</evidence>
<dbReference type="CDD" id="cd23451">
    <property type="entry name" value="beta-trefoil_Ricin_laminarinase"/>
    <property type="match status" value="1"/>
</dbReference>
<dbReference type="EMBL" id="BOOH01000044">
    <property type="protein sequence ID" value="GIH78932.1"/>
    <property type="molecule type" value="Genomic_DNA"/>
</dbReference>
<dbReference type="InterPro" id="IPR000772">
    <property type="entry name" value="Ricin_B_lectin"/>
</dbReference>
<protein>
    <recommendedName>
        <fullName evidence="5">GH26 domain-containing protein</fullName>
    </recommendedName>
</protein>
<proteinExistence type="inferred from homology"/>
<reference evidence="6 7" key="1">
    <citation type="submission" date="2021-01" db="EMBL/GenBank/DDBJ databases">
        <title>Whole genome shotgun sequence of Planobispora longispora NBRC 13918.</title>
        <authorList>
            <person name="Komaki H."/>
            <person name="Tamura T."/>
        </authorList>
    </citation>
    <scope>NUCLEOTIDE SEQUENCE [LARGE SCALE GENOMIC DNA]</scope>
    <source>
        <strain evidence="6 7">NBRC 13918</strain>
    </source>
</reference>
<dbReference type="PROSITE" id="PS51764">
    <property type="entry name" value="GH26"/>
    <property type="match status" value="1"/>
</dbReference>
<keyword evidence="7" id="KW-1185">Reference proteome</keyword>
<name>A0A8J3W7L6_9ACTN</name>
<evidence type="ECO:0000259" key="5">
    <source>
        <dbReference type="PROSITE" id="PS51764"/>
    </source>
</evidence>
<comment type="caution">
    <text evidence="6">The sequence shown here is derived from an EMBL/GenBank/DDBJ whole genome shotgun (WGS) entry which is preliminary data.</text>
</comment>
<sequence length="489" mass="52698">MRTPHSSRIPRSPRSLPSRPRRMWQALTLAVALALTSVVAVASPAHAFPAASRADLIGYLSGISGRYTVSGQHNREPNSDPTRYTRVAQQITGQTPGLWGGDFLFASSDVANRQTMVNEAIRQWQGGSIVSLTWHMCPPTVGSTCGWDTGGVLSRLSDSQWSQLVTDGTALNTAFKNRLAEAVPYLRQLQNAGVPVLWRPIHEMNDGWSWWGGRPGAGGSRRLYQITYDYFTAQGLTNLVWVWNVKDLNMGAIGEYWPGAASVDVASLDVWVKLEPSASDYQAMLDVAGGKPISLAEVGRAPRPALLDAQPRWTWFMVWAEWLTDPAYNTNASVQASYFGPRVLNRGEFTVTSGGGGGTRTGKIRGLGGKCLDVAAAGSANGTKVQLYTCDANGTAQSWTVGTDGTLRALGKCLDVAGGVNADGTRVQIWDCHSGSPNQRWTYDAATQRLVNPQTGKCLDATGQSPADGTPLQIWTCTGQANQKWTLPA</sequence>